<evidence type="ECO:0000313" key="2">
    <source>
        <dbReference type="Proteomes" id="UP000186922"/>
    </source>
</evidence>
<evidence type="ECO:0000313" key="1">
    <source>
        <dbReference type="EMBL" id="GAU90272.1"/>
    </source>
</evidence>
<proteinExistence type="predicted"/>
<reference evidence="1 2" key="1">
    <citation type="journal article" date="2016" name="Nat. Commun.">
        <title>Extremotolerant tardigrade genome and improved radiotolerance of human cultured cells by tardigrade-unique protein.</title>
        <authorList>
            <person name="Hashimoto T."/>
            <person name="Horikawa D.D."/>
            <person name="Saito Y."/>
            <person name="Kuwahara H."/>
            <person name="Kozuka-Hata H."/>
            <person name="Shin-I T."/>
            <person name="Minakuchi Y."/>
            <person name="Ohishi K."/>
            <person name="Motoyama A."/>
            <person name="Aizu T."/>
            <person name="Enomoto A."/>
            <person name="Kondo K."/>
            <person name="Tanaka S."/>
            <person name="Hara Y."/>
            <person name="Koshikawa S."/>
            <person name="Sagara H."/>
            <person name="Miura T."/>
            <person name="Yokobori S."/>
            <person name="Miyagawa K."/>
            <person name="Suzuki Y."/>
            <person name="Kubo T."/>
            <person name="Oyama M."/>
            <person name="Kohara Y."/>
            <person name="Fujiyama A."/>
            <person name="Arakawa K."/>
            <person name="Katayama T."/>
            <person name="Toyoda A."/>
            <person name="Kunieda T."/>
        </authorList>
    </citation>
    <scope>NUCLEOTIDE SEQUENCE [LARGE SCALE GENOMIC DNA]</scope>
    <source>
        <strain evidence="1 2">YOKOZUNA-1</strain>
    </source>
</reference>
<comment type="caution">
    <text evidence="1">The sequence shown here is derived from an EMBL/GenBank/DDBJ whole genome shotgun (WGS) entry which is preliminary data.</text>
</comment>
<dbReference type="Proteomes" id="UP000186922">
    <property type="component" value="Unassembled WGS sequence"/>
</dbReference>
<protein>
    <submittedName>
        <fullName evidence="1">Uncharacterized protein</fullName>
    </submittedName>
</protein>
<dbReference type="EMBL" id="BDGG01000001">
    <property type="protein sequence ID" value="GAU90272.1"/>
    <property type="molecule type" value="Genomic_DNA"/>
</dbReference>
<keyword evidence="2" id="KW-1185">Reference proteome</keyword>
<gene>
    <name evidence="1" type="primary">RvY_02710-1</name>
    <name evidence="1" type="synonym">RvY_02710.1</name>
    <name evidence="1" type="ORF">RvY_02710</name>
</gene>
<organism evidence="1 2">
    <name type="scientific">Ramazzottius varieornatus</name>
    <name type="common">Water bear</name>
    <name type="synonym">Tardigrade</name>
    <dbReference type="NCBI Taxonomy" id="947166"/>
    <lineage>
        <taxon>Eukaryota</taxon>
        <taxon>Metazoa</taxon>
        <taxon>Ecdysozoa</taxon>
        <taxon>Tardigrada</taxon>
        <taxon>Eutardigrada</taxon>
        <taxon>Parachela</taxon>
        <taxon>Hypsibioidea</taxon>
        <taxon>Ramazzottiidae</taxon>
        <taxon>Ramazzottius</taxon>
    </lineage>
</organism>
<dbReference type="AlphaFoldDB" id="A0A1D1URG7"/>
<sequence length="145" mass="16631">MQELSDSGHPFCGCVKAGMPEEMDACACSGRERMQDEDGVSRRSWFLSLTISVENSPVTASSVNCRRNRRKPGLVIELTIKRRCRKSYLAYVEEKNGPKKQERSLSPSKQAWTDLSSLDIEWSAFRVRLVLIDDLTSPRWTFLWQ</sequence>
<accession>A0A1D1URG7</accession>
<name>A0A1D1URG7_RAMVA</name>